<protein>
    <submittedName>
        <fullName evidence="1">UPF0175 family protein</fullName>
    </submittedName>
</protein>
<dbReference type="EMBL" id="JAWXXX010000002">
    <property type="protein sequence ID" value="MDX5895283.1"/>
    <property type="molecule type" value="Genomic_DNA"/>
</dbReference>
<evidence type="ECO:0000313" key="2">
    <source>
        <dbReference type="Proteomes" id="UP001281130"/>
    </source>
</evidence>
<evidence type="ECO:0000313" key="1">
    <source>
        <dbReference type="EMBL" id="MDX5895283.1"/>
    </source>
</evidence>
<sequence>MNVKVELPAEVVEALGPEPEREALEAILLFLVSEDRMSVARAGEILGLDRLAAIRWYTSHGFYYPDLSGEDLAEELRHARKP</sequence>
<dbReference type="InterPro" id="IPR005368">
    <property type="entry name" value="UPF0175"/>
</dbReference>
<proteinExistence type="predicted"/>
<dbReference type="AlphaFoldDB" id="A0AB35TAB7"/>
<comment type="caution">
    <text evidence="1">The sequence shown here is derived from an EMBL/GenBank/DDBJ whole genome shotgun (WGS) entry which is preliminary data.</text>
</comment>
<dbReference type="RefSeq" id="WP_084362529.1">
    <property type="nucleotide sequence ID" value="NZ_JAWXXX010000002.1"/>
</dbReference>
<reference evidence="1" key="1">
    <citation type="submission" date="2023-11" db="EMBL/GenBank/DDBJ databases">
        <title>MicrobeMod: A computational toolkit for identifying prokaryotic methylation and restriction-modification with nanopore sequencing.</title>
        <authorList>
            <person name="Crits-Christoph A."/>
            <person name="Kang S.C."/>
            <person name="Lee H."/>
            <person name="Ostrov N."/>
        </authorList>
    </citation>
    <scope>NUCLEOTIDE SEQUENCE</scope>
    <source>
        <strain evidence="1">ATCC 51242</strain>
    </source>
</reference>
<organism evidence="1 2">
    <name type="scientific">Rubrobacter radiotolerans</name>
    <name type="common">Arthrobacter radiotolerans</name>
    <dbReference type="NCBI Taxonomy" id="42256"/>
    <lineage>
        <taxon>Bacteria</taxon>
        <taxon>Bacillati</taxon>
        <taxon>Actinomycetota</taxon>
        <taxon>Rubrobacteria</taxon>
        <taxon>Rubrobacterales</taxon>
        <taxon>Rubrobacteraceae</taxon>
        <taxon>Rubrobacter</taxon>
    </lineage>
</organism>
<accession>A0AB35TAB7</accession>
<dbReference type="Proteomes" id="UP001281130">
    <property type="component" value="Unassembled WGS sequence"/>
</dbReference>
<dbReference type="Pfam" id="PF03683">
    <property type="entry name" value="UPF0175"/>
    <property type="match status" value="1"/>
</dbReference>
<gene>
    <name evidence="1" type="ORF">SIL72_14745</name>
</gene>
<name>A0AB35TAB7_RUBRA</name>